<dbReference type="Proteomes" id="UP001428817">
    <property type="component" value="Unassembled WGS sequence"/>
</dbReference>
<gene>
    <name evidence="2" type="ORF">GCM10023321_18640</name>
</gene>
<proteinExistence type="predicted"/>
<feature type="compositionally biased region" description="Basic and acidic residues" evidence="1">
    <location>
        <begin position="263"/>
        <end position="279"/>
    </location>
</feature>
<name>A0ABP9PSK2_9PSEU</name>
<accession>A0ABP9PSK2</accession>
<protein>
    <submittedName>
        <fullName evidence="2">Uncharacterized protein</fullName>
    </submittedName>
</protein>
<evidence type="ECO:0000256" key="1">
    <source>
        <dbReference type="SAM" id="MobiDB-lite"/>
    </source>
</evidence>
<feature type="compositionally biased region" description="Basic residues" evidence="1">
    <location>
        <begin position="21"/>
        <end position="34"/>
    </location>
</feature>
<organism evidence="2 3">
    <name type="scientific">Pseudonocardia eucalypti</name>
    <dbReference type="NCBI Taxonomy" id="648755"/>
    <lineage>
        <taxon>Bacteria</taxon>
        <taxon>Bacillati</taxon>
        <taxon>Actinomycetota</taxon>
        <taxon>Actinomycetes</taxon>
        <taxon>Pseudonocardiales</taxon>
        <taxon>Pseudonocardiaceae</taxon>
        <taxon>Pseudonocardia</taxon>
    </lineage>
</organism>
<feature type="region of interest" description="Disordered" evidence="1">
    <location>
        <begin position="1"/>
        <end position="62"/>
    </location>
</feature>
<sequence>MADSEQTSGAACDAPASAPAKTKKPPVKRVRQGKSGKGTPSIPAQRGEMQVPPPLRDQNGRFARHRQLEPLPDLAGAMAQVPGGLGVALPSEFEFAGVKWTLADAAFDGSPIGFQLAFELAHGVRKTSSGTLAASHSEAISTTRSLPGKPAPDSPVALRADPPANLPGDTTTTSPATPAAVPDDSPTIPPAVPDDSPTAPTAVSTAAPKTSDTVPGPTTPSDGLPGGSAADSAALPGSPTTPAAGAPGPRHGKLRATATTDAAGRRVPGESRANPDAEARPAGPPASPPTEPVPDPSVAAATVRLPTPSTPATEPGPKAADATPTAS</sequence>
<reference evidence="3" key="1">
    <citation type="journal article" date="2019" name="Int. J. Syst. Evol. Microbiol.">
        <title>The Global Catalogue of Microorganisms (GCM) 10K type strain sequencing project: providing services to taxonomists for standard genome sequencing and annotation.</title>
        <authorList>
            <consortium name="The Broad Institute Genomics Platform"/>
            <consortium name="The Broad Institute Genome Sequencing Center for Infectious Disease"/>
            <person name="Wu L."/>
            <person name="Ma J."/>
        </authorList>
    </citation>
    <scope>NUCLEOTIDE SEQUENCE [LARGE SCALE GENOMIC DNA]</scope>
    <source>
        <strain evidence="3">JCM 18303</strain>
    </source>
</reference>
<feature type="region of interest" description="Disordered" evidence="1">
    <location>
        <begin position="130"/>
        <end position="327"/>
    </location>
</feature>
<feature type="compositionally biased region" description="Low complexity" evidence="1">
    <location>
        <begin position="232"/>
        <end position="262"/>
    </location>
</feature>
<evidence type="ECO:0000313" key="2">
    <source>
        <dbReference type="EMBL" id="GAA5151489.1"/>
    </source>
</evidence>
<evidence type="ECO:0000313" key="3">
    <source>
        <dbReference type="Proteomes" id="UP001428817"/>
    </source>
</evidence>
<feature type="compositionally biased region" description="Polar residues" evidence="1">
    <location>
        <begin position="130"/>
        <end position="145"/>
    </location>
</feature>
<feature type="compositionally biased region" description="Low complexity" evidence="1">
    <location>
        <begin position="196"/>
        <end position="211"/>
    </location>
</feature>
<keyword evidence="3" id="KW-1185">Reference proteome</keyword>
<feature type="compositionally biased region" description="Low complexity" evidence="1">
    <location>
        <begin position="10"/>
        <end position="20"/>
    </location>
</feature>
<dbReference type="EMBL" id="BAABJP010000007">
    <property type="protein sequence ID" value="GAA5151489.1"/>
    <property type="molecule type" value="Genomic_DNA"/>
</dbReference>
<comment type="caution">
    <text evidence="2">The sequence shown here is derived from an EMBL/GenBank/DDBJ whole genome shotgun (WGS) entry which is preliminary data.</text>
</comment>
<feature type="compositionally biased region" description="Low complexity" evidence="1">
    <location>
        <begin position="169"/>
        <end position="186"/>
    </location>
</feature>
<feature type="compositionally biased region" description="Pro residues" evidence="1">
    <location>
        <begin position="282"/>
        <end position="295"/>
    </location>
</feature>